<dbReference type="EMBL" id="PSXY01000012">
    <property type="protein sequence ID" value="PPF67599.1"/>
    <property type="molecule type" value="Genomic_DNA"/>
</dbReference>
<feature type="transmembrane region" description="Helical" evidence="2">
    <location>
        <begin position="7"/>
        <end position="29"/>
    </location>
</feature>
<reference evidence="3 4" key="1">
    <citation type="submission" date="2018-02" db="EMBL/GenBank/DDBJ databases">
        <title>Bacteriophage NCPPB3778 and a type I-E CRISPR drive the evolution of the US Biological Select Agent, Rathayibacter toxicus.</title>
        <authorList>
            <person name="Davis E.W.II."/>
            <person name="Tabima J.F."/>
            <person name="Weisberg A.J."/>
            <person name="Lopes L.D."/>
            <person name="Wiseman M.S."/>
            <person name="Wiseman M.S."/>
            <person name="Pupko T."/>
            <person name="Belcher M.S."/>
            <person name="Sechler A.J."/>
            <person name="Tancos M.A."/>
            <person name="Schroeder B.K."/>
            <person name="Murray T.D."/>
            <person name="Luster D.G."/>
            <person name="Schneider W.L."/>
            <person name="Rogers E."/>
            <person name="Andreote F.D."/>
            <person name="Grunwald N.J."/>
            <person name="Putnam M.L."/>
            <person name="Chang J.H."/>
        </authorList>
    </citation>
    <scope>NUCLEOTIDE SEQUENCE [LARGE SCALE GENOMIC DNA]</scope>
    <source>
        <strain evidence="3 4">AY1B3</strain>
    </source>
</reference>
<proteinExistence type="predicted"/>
<comment type="caution">
    <text evidence="3">The sequence shown here is derived from an EMBL/GenBank/DDBJ whole genome shotgun (WGS) entry which is preliminary data.</text>
</comment>
<feature type="transmembrane region" description="Helical" evidence="2">
    <location>
        <begin position="220"/>
        <end position="238"/>
    </location>
</feature>
<keyword evidence="2" id="KW-0812">Transmembrane</keyword>
<dbReference type="Proteomes" id="UP000239241">
    <property type="component" value="Unassembled WGS sequence"/>
</dbReference>
<feature type="transmembrane region" description="Helical" evidence="2">
    <location>
        <begin position="425"/>
        <end position="445"/>
    </location>
</feature>
<feature type="transmembrane region" description="Helical" evidence="2">
    <location>
        <begin position="477"/>
        <end position="496"/>
    </location>
</feature>
<sequence>MGPTYRLATPAVFAAAVALTVLAALGGVALLGNELSYPFMIAVLAILLVGVLVKETVSNGDPLTPGGIVAATGLLLFVLRPLTVANSMETSPGAIADTRFFSPTLQLAASSALIEALIFFSAFYVVYYYSVAREARRVARGGEDAKALEANALAGGPALVDADAQVRWQRVFNTSVSQALVVVSAVVALGLLVYLVLSSGGIQAYTTGLANRSDFLSGKSFIGLSYIPVQIAIVYNVLARRQKGLEAWNWVNLVAVLVLVVCAGSAGGRGPLIIGVFLPFLILKQIGPKPFRFRSIALIGGITAVVAMVYSIVIRESTFDNGRSLDRLTQDPLGVLLDRLTSGIETRPFDVLIRLNEVAAVPDFVYQWGATYAAVPAWFIPRGLWADKPFGGGNTWFTSTYVPRFYGVNRVETSLSAIGEAFSNFGIPGVVAVGALLGLVASLFIRARMRRRGLLGAAIAVVVTPYLFSLIRGDAYQGMSTSIASLVILVVFFWIASTRKQVTGPLSAPVPVVDENASAAERERALVGAGVGTGTGTGFGPGSGSGPADEARPAIGNGRAFPAGRPAVTWTPER</sequence>
<feature type="transmembrane region" description="Helical" evidence="2">
    <location>
        <begin position="452"/>
        <end position="471"/>
    </location>
</feature>
<dbReference type="RefSeq" id="WP_104290375.1">
    <property type="nucleotide sequence ID" value="NZ_PSXY01000012.1"/>
</dbReference>
<feature type="transmembrane region" description="Helical" evidence="2">
    <location>
        <begin position="35"/>
        <end position="53"/>
    </location>
</feature>
<feature type="transmembrane region" description="Helical" evidence="2">
    <location>
        <begin position="105"/>
        <end position="130"/>
    </location>
</feature>
<gene>
    <name evidence="3" type="ORF">C5E16_08985</name>
</gene>
<evidence type="ECO:0000313" key="3">
    <source>
        <dbReference type="EMBL" id="PPF67599.1"/>
    </source>
</evidence>
<accession>A0A2S5VU14</accession>
<protein>
    <submittedName>
        <fullName evidence="3">Oligosaccharide repeat unit polymerase</fullName>
    </submittedName>
</protein>
<feature type="transmembrane region" description="Helical" evidence="2">
    <location>
        <begin position="179"/>
        <end position="200"/>
    </location>
</feature>
<evidence type="ECO:0000256" key="1">
    <source>
        <dbReference type="SAM" id="MobiDB-lite"/>
    </source>
</evidence>
<evidence type="ECO:0000256" key="2">
    <source>
        <dbReference type="SAM" id="Phobius"/>
    </source>
</evidence>
<dbReference type="AlphaFoldDB" id="A0A2S5VU14"/>
<keyword evidence="2" id="KW-0472">Membrane</keyword>
<organism evidence="3 4">
    <name type="scientific">Clavibacter michiganensis</name>
    <dbReference type="NCBI Taxonomy" id="28447"/>
    <lineage>
        <taxon>Bacteria</taxon>
        <taxon>Bacillati</taxon>
        <taxon>Actinomycetota</taxon>
        <taxon>Actinomycetes</taxon>
        <taxon>Micrococcales</taxon>
        <taxon>Microbacteriaceae</taxon>
        <taxon>Clavibacter</taxon>
    </lineage>
</organism>
<feature type="compositionally biased region" description="Gly residues" evidence="1">
    <location>
        <begin position="531"/>
        <end position="545"/>
    </location>
</feature>
<feature type="region of interest" description="Disordered" evidence="1">
    <location>
        <begin position="531"/>
        <end position="574"/>
    </location>
</feature>
<keyword evidence="2" id="KW-1133">Transmembrane helix</keyword>
<feature type="transmembrane region" description="Helical" evidence="2">
    <location>
        <begin position="65"/>
        <end position="85"/>
    </location>
</feature>
<feature type="transmembrane region" description="Helical" evidence="2">
    <location>
        <begin position="295"/>
        <end position="314"/>
    </location>
</feature>
<name>A0A2S5VU14_9MICO</name>
<feature type="transmembrane region" description="Helical" evidence="2">
    <location>
        <begin position="250"/>
        <end position="266"/>
    </location>
</feature>
<evidence type="ECO:0000313" key="4">
    <source>
        <dbReference type="Proteomes" id="UP000239241"/>
    </source>
</evidence>
<dbReference type="NCBIfam" id="TIGR04370">
    <property type="entry name" value="glyco_rpt_poly"/>
    <property type="match status" value="1"/>
</dbReference>